<accession>A0A9P1C2U9</accession>
<evidence type="ECO:0000313" key="1">
    <source>
        <dbReference type="EMBL" id="CAI3984084.1"/>
    </source>
</evidence>
<protein>
    <submittedName>
        <fullName evidence="1">Uncharacterized protein</fullName>
    </submittedName>
</protein>
<reference evidence="1" key="1">
    <citation type="submission" date="2022-10" db="EMBL/GenBank/DDBJ databases">
        <authorList>
            <person name="Chen Y."/>
            <person name="Dougan E. K."/>
            <person name="Chan C."/>
            <person name="Rhodes N."/>
            <person name="Thang M."/>
        </authorList>
    </citation>
    <scope>NUCLEOTIDE SEQUENCE</scope>
</reference>
<keyword evidence="3" id="KW-1185">Reference proteome</keyword>
<reference evidence="2" key="2">
    <citation type="submission" date="2024-04" db="EMBL/GenBank/DDBJ databases">
        <authorList>
            <person name="Chen Y."/>
            <person name="Shah S."/>
            <person name="Dougan E. K."/>
            <person name="Thang M."/>
            <person name="Chan C."/>
        </authorList>
    </citation>
    <scope>NUCLEOTIDE SEQUENCE [LARGE SCALE GENOMIC DNA]</scope>
</reference>
<dbReference type="EMBL" id="CAMXCT020000858">
    <property type="protein sequence ID" value="CAL1137459.1"/>
    <property type="molecule type" value="Genomic_DNA"/>
</dbReference>
<proteinExistence type="predicted"/>
<dbReference type="Proteomes" id="UP001152797">
    <property type="component" value="Unassembled WGS sequence"/>
</dbReference>
<name>A0A9P1C2U9_9DINO</name>
<comment type="caution">
    <text evidence="1">The sequence shown here is derived from an EMBL/GenBank/DDBJ whole genome shotgun (WGS) entry which is preliminary data.</text>
</comment>
<dbReference type="EMBL" id="CAMXCT030000858">
    <property type="protein sequence ID" value="CAL4771396.1"/>
    <property type="molecule type" value="Genomic_DNA"/>
</dbReference>
<dbReference type="AlphaFoldDB" id="A0A9P1C2U9"/>
<evidence type="ECO:0000313" key="2">
    <source>
        <dbReference type="EMBL" id="CAL1137459.1"/>
    </source>
</evidence>
<organism evidence="1">
    <name type="scientific">Cladocopium goreaui</name>
    <dbReference type="NCBI Taxonomy" id="2562237"/>
    <lineage>
        <taxon>Eukaryota</taxon>
        <taxon>Sar</taxon>
        <taxon>Alveolata</taxon>
        <taxon>Dinophyceae</taxon>
        <taxon>Suessiales</taxon>
        <taxon>Symbiodiniaceae</taxon>
        <taxon>Cladocopium</taxon>
    </lineage>
</organism>
<dbReference type="EMBL" id="CAMXCT010000858">
    <property type="protein sequence ID" value="CAI3984084.1"/>
    <property type="molecule type" value="Genomic_DNA"/>
</dbReference>
<sequence length="135" mass="14713">MACFSMQTGQDLEVLKRFSSWTAEVCRSCTSIFPGALSRAGTNDVTLGPFIPLNTDLIKLEVVLCLIQTSWKTGLLVCSCCSHQKDGFSVGCLERFPIDLGANDAFLCQGVPPIMTLEGRLRRLSCPVGDLHKSK</sequence>
<evidence type="ECO:0000313" key="3">
    <source>
        <dbReference type="Proteomes" id="UP001152797"/>
    </source>
</evidence>
<gene>
    <name evidence="1" type="ORF">C1SCF055_LOCUS11640</name>
</gene>